<dbReference type="HOGENOM" id="CLU_160610_0_0_11"/>
<dbReference type="InterPro" id="IPR024248">
    <property type="entry name" value="DUF2695"/>
</dbReference>
<proteinExistence type="predicted"/>
<dbReference type="Pfam" id="PF10905">
    <property type="entry name" value="DUF2695"/>
    <property type="match status" value="1"/>
</dbReference>
<keyword evidence="3" id="KW-1185">Reference proteome</keyword>
<dbReference type="KEGG" id="amq:AMETH_5087"/>
<protein>
    <recommendedName>
        <fullName evidence="4">DUF2695 domain-containing protein</fullName>
    </recommendedName>
</protein>
<feature type="region of interest" description="Disordered" evidence="1">
    <location>
        <begin position="87"/>
        <end position="113"/>
    </location>
</feature>
<dbReference type="AlphaFoldDB" id="A0A076MWH6"/>
<dbReference type="EMBL" id="CP009110">
    <property type="protein sequence ID" value="AIJ25179.1"/>
    <property type="molecule type" value="Genomic_DNA"/>
</dbReference>
<evidence type="ECO:0000256" key="1">
    <source>
        <dbReference type="SAM" id="MobiDB-lite"/>
    </source>
</evidence>
<evidence type="ECO:0008006" key="4">
    <source>
        <dbReference type="Google" id="ProtNLM"/>
    </source>
</evidence>
<reference evidence="2 3" key="1">
    <citation type="submission" date="2014-07" db="EMBL/GenBank/DDBJ databases">
        <title>Whole Genome Sequence of the Amycolatopsis methanolica 239.</title>
        <authorList>
            <person name="Tang B."/>
        </authorList>
    </citation>
    <scope>NUCLEOTIDE SEQUENCE [LARGE SCALE GENOMIC DNA]</scope>
    <source>
        <strain evidence="2 3">239</strain>
    </source>
</reference>
<dbReference type="OrthoDB" id="95751at2"/>
<evidence type="ECO:0000313" key="2">
    <source>
        <dbReference type="EMBL" id="AIJ25179.1"/>
    </source>
</evidence>
<gene>
    <name evidence="2" type="ORF">AMETH_5087</name>
</gene>
<dbReference type="RefSeq" id="WP_081617594.1">
    <property type="nucleotide sequence ID" value="NZ_AQUL01000001.1"/>
</dbReference>
<dbReference type="PATRIC" id="fig|1068978.7.peg.5466"/>
<name>A0A076MWH6_AMYME</name>
<organism evidence="2 3">
    <name type="scientific">Amycolatopsis methanolica 239</name>
    <dbReference type="NCBI Taxonomy" id="1068978"/>
    <lineage>
        <taxon>Bacteria</taxon>
        <taxon>Bacillati</taxon>
        <taxon>Actinomycetota</taxon>
        <taxon>Actinomycetes</taxon>
        <taxon>Pseudonocardiales</taxon>
        <taxon>Pseudonocardiaceae</taxon>
        <taxon>Amycolatopsis</taxon>
        <taxon>Amycolatopsis methanolica group</taxon>
    </lineage>
</organism>
<sequence length="113" mass="12158">MTNAGLLDLWTEPQERECLGCYVSRLLADFGCDGTLRWTRCWRALRAPGVAALDRLFRRRDVKCDCGVPAALGAAAWTGMPPPCAGVRRGSTRPCSVWGRPPDTPGGARGSPA</sequence>
<dbReference type="STRING" id="1068978.AMETH_5087"/>
<evidence type="ECO:0000313" key="3">
    <source>
        <dbReference type="Proteomes" id="UP000062973"/>
    </source>
</evidence>
<dbReference type="eggNOG" id="ENOG50333M3">
    <property type="taxonomic scope" value="Bacteria"/>
</dbReference>
<dbReference type="Proteomes" id="UP000062973">
    <property type="component" value="Chromosome"/>
</dbReference>
<accession>A0A076MWH6</accession>